<protein>
    <recommendedName>
        <fullName evidence="5">Transmembrane protein</fullName>
    </recommendedName>
</protein>
<feature type="region of interest" description="Disordered" evidence="1">
    <location>
        <begin position="135"/>
        <end position="157"/>
    </location>
</feature>
<evidence type="ECO:0000256" key="1">
    <source>
        <dbReference type="SAM" id="MobiDB-lite"/>
    </source>
</evidence>
<reference evidence="3 4" key="1">
    <citation type="submission" date="2020-11" db="EMBL/GenBank/DDBJ databases">
        <title>Kefir isolates.</title>
        <authorList>
            <person name="Marcisauskas S."/>
            <person name="Kim Y."/>
            <person name="Blasche S."/>
        </authorList>
    </citation>
    <scope>NUCLEOTIDE SEQUENCE [LARGE SCALE GENOMIC DNA]</scope>
    <source>
        <strain evidence="3 4">KR</strain>
    </source>
</reference>
<dbReference type="AlphaFoldDB" id="A0A9P6W490"/>
<evidence type="ECO:0000313" key="3">
    <source>
        <dbReference type="EMBL" id="KAG0662102.1"/>
    </source>
</evidence>
<dbReference type="OrthoDB" id="10563288at2759"/>
<keyword evidence="2" id="KW-0812">Transmembrane</keyword>
<keyword evidence="2" id="KW-0472">Membrane</keyword>
<accession>A0A9P6W490</accession>
<dbReference type="EMBL" id="PUHQ01000029">
    <property type="protein sequence ID" value="KAG0662102.1"/>
    <property type="molecule type" value="Genomic_DNA"/>
</dbReference>
<keyword evidence="4" id="KW-1185">Reference proteome</keyword>
<evidence type="ECO:0000313" key="4">
    <source>
        <dbReference type="Proteomes" id="UP000777482"/>
    </source>
</evidence>
<name>A0A9P6W490_RHOMI</name>
<evidence type="ECO:0000256" key="2">
    <source>
        <dbReference type="SAM" id="Phobius"/>
    </source>
</evidence>
<evidence type="ECO:0008006" key="5">
    <source>
        <dbReference type="Google" id="ProtNLM"/>
    </source>
</evidence>
<comment type="caution">
    <text evidence="3">The sequence shown here is derived from an EMBL/GenBank/DDBJ whole genome shotgun (WGS) entry which is preliminary data.</text>
</comment>
<organism evidence="3 4">
    <name type="scientific">Rhodotorula mucilaginosa</name>
    <name type="common">Yeast</name>
    <name type="synonym">Rhodotorula rubra</name>
    <dbReference type="NCBI Taxonomy" id="5537"/>
    <lineage>
        <taxon>Eukaryota</taxon>
        <taxon>Fungi</taxon>
        <taxon>Dikarya</taxon>
        <taxon>Basidiomycota</taxon>
        <taxon>Pucciniomycotina</taxon>
        <taxon>Microbotryomycetes</taxon>
        <taxon>Sporidiobolales</taxon>
        <taxon>Sporidiobolaceae</taxon>
        <taxon>Rhodotorula</taxon>
    </lineage>
</organism>
<keyword evidence="2" id="KW-1133">Transmembrane helix</keyword>
<sequence length="157" mass="15884">MSSLTTIPTTPPASSPTAATTRTMAPLSIYYTPASGYSYTSISVSTTASEGPSNVPGNSIAASRAAASASSAAAAAGSAKSSSGGGSSLGLALGLGLGLGILLLLGLLGTMYIIRQRRIQRLAFAGRASRIQQTMRTVNERQQQSPNVNTTESPLYA</sequence>
<proteinExistence type="predicted"/>
<dbReference type="Proteomes" id="UP000777482">
    <property type="component" value="Unassembled WGS sequence"/>
</dbReference>
<feature type="transmembrane region" description="Helical" evidence="2">
    <location>
        <begin position="91"/>
        <end position="114"/>
    </location>
</feature>
<gene>
    <name evidence="3" type="ORF">C6P46_003495</name>
</gene>